<organism evidence="1 2">
    <name type="scientific">Racocetra persica</name>
    <dbReference type="NCBI Taxonomy" id="160502"/>
    <lineage>
        <taxon>Eukaryota</taxon>
        <taxon>Fungi</taxon>
        <taxon>Fungi incertae sedis</taxon>
        <taxon>Mucoromycota</taxon>
        <taxon>Glomeromycotina</taxon>
        <taxon>Glomeromycetes</taxon>
        <taxon>Diversisporales</taxon>
        <taxon>Gigasporaceae</taxon>
        <taxon>Racocetra</taxon>
    </lineage>
</organism>
<dbReference type="EMBL" id="CAJVQC010112605">
    <property type="protein sequence ID" value="CAG8835717.1"/>
    <property type="molecule type" value="Genomic_DNA"/>
</dbReference>
<evidence type="ECO:0000313" key="2">
    <source>
        <dbReference type="Proteomes" id="UP000789920"/>
    </source>
</evidence>
<sequence length="50" mass="5433">STTDQDELAPSQTPGYKVGEKKTLDEYANLDSTDESLNRWKASLGLGKSS</sequence>
<feature type="non-terminal residue" evidence="1">
    <location>
        <position position="1"/>
    </location>
</feature>
<gene>
    <name evidence="1" type="ORF">RPERSI_LOCUS29652</name>
</gene>
<proteinExistence type="predicted"/>
<keyword evidence="2" id="KW-1185">Reference proteome</keyword>
<feature type="non-terminal residue" evidence="1">
    <location>
        <position position="50"/>
    </location>
</feature>
<name>A0ACA9SCR8_9GLOM</name>
<reference evidence="1" key="1">
    <citation type="submission" date="2021-06" db="EMBL/GenBank/DDBJ databases">
        <authorList>
            <person name="Kallberg Y."/>
            <person name="Tangrot J."/>
            <person name="Rosling A."/>
        </authorList>
    </citation>
    <scope>NUCLEOTIDE SEQUENCE</scope>
    <source>
        <strain evidence="1">MA461A</strain>
    </source>
</reference>
<comment type="caution">
    <text evidence="1">The sequence shown here is derived from an EMBL/GenBank/DDBJ whole genome shotgun (WGS) entry which is preliminary data.</text>
</comment>
<evidence type="ECO:0000313" key="1">
    <source>
        <dbReference type="EMBL" id="CAG8835717.1"/>
    </source>
</evidence>
<dbReference type="Proteomes" id="UP000789920">
    <property type="component" value="Unassembled WGS sequence"/>
</dbReference>
<accession>A0ACA9SCR8</accession>
<protein>
    <submittedName>
        <fullName evidence="1">5019_t:CDS:1</fullName>
    </submittedName>
</protein>